<name>A0AA39I4V6_9BILA</name>
<dbReference type="InterPro" id="IPR050087">
    <property type="entry name" value="AON_synthase_class-II"/>
</dbReference>
<dbReference type="SUPFAM" id="SSF53383">
    <property type="entry name" value="PLP-dependent transferases"/>
    <property type="match status" value="1"/>
</dbReference>
<dbReference type="NCBIfam" id="TIGR01822">
    <property type="entry name" value="2am3keto_CoA"/>
    <property type="match status" value="1"/>
</dbReference>
<dbReference type="Proteomes" id="UP001175271">
    <property type="component" value="Unassembled WGS sequence"/>
</dbReference>
<dbReference type="NCBIfam" id="NF005394">
    <property type="entry name" value="PRK06939.1"/>
    <property type="match status" value="1"/>
</dbReference>
<dbReference type="InterPro" id="IPR015421">
    <property type="entry name" value="PyrdxlP-dep_Trfase_major"/>
</dbReference>
<comment type="similarity">
    <text evidence="2">Belongs to the class-II pyridoxal-phosphate-dependent aminotransferase family.</text>
</comment>
<dbReference type="GO" id="GO:0008890">
    <property type="term" value="F:glycine C-acetyltransferase activity"/>
    <property type="evidence" value="ECO:0007669"/>
    <property type="project" value="InterPro"/>
</dbReference>
<dbReference type="Gene3D" id="3.90.1150.10">
    <property type="entry name" value="Aspartate Aminotransferase, domain 1"/>
    <property type="match status" value="1"/>
</dbReference>
<keyword evidence="8" id="KW-1185">Reference proteome</keyword>
<evidence type="ECO:0000256" key="4">
    <source>
        <dbReference type="ARBA" id="ARBA00022898"/>
    </source>
</evidence>
<comment type="caution">
    <text evidence="7">The sequence shown here is derived from an EMBL/GenBank/DDBJ whole genome shotgun (WGS) entry which is preliminary data.</text>
</comment>
<accession>A0AA39I4V6</accession>
<keyword evidence="3" id="KW-0808">Transferase</keyword>
<dbReference type="Gene3D" id="3.40.640.10">
    <property type="entry name" value="Type I PLP-dependent aspartate aminotransferase-like (Major domain)"/>
    <property type="match status" value="1"/>
</dbReference>
<dbReference type="InterPro" id="IPR015424">
    <property type="entry name" value="PyrdxlP-dep_Trfase"/>
</dbReference>
<dbReference type="FunFam" id="3.40.640.10:FF:000006">
    <property type="entry name" value="5-aminolevulinate synthase, mitochondrial"/>
    <property type="match status" value="1"/>
</dbReference>
<dbReference type="GO" id="GO:0006567">
    <property type="term" value="P:L-threonine catabolic process"/>
    <property type="evidence" value="ECO:0007669"/>
    <property type="project" value="InterPro"/>
</dbReference>
<dbReference type="CDD" id="cd06454">
    <property type="entry name" value="KBL_like"/>
    <property type="match status" value="1"/>
</dbReference>
<dbReference type="PANTHER" id="PTHR13693">
    <property type="entry name" value="CLASS II AMINOTRANSFERASE/8-AMINO-7-OXONONANOATE SYNTHASE"/>
    <property type="match status" value="1"/>
</dbReference>
<dbReference type="Pfam" id="PF00155">
    <property type="entry name" value="Aminotran_1_2"/>
    <property type="match status" value="1"/>
</dbReference>
<gene>
    <name evidence="7" type="ORF">QR680_012611</name>
</gene>
<evidence type="ECO:0000313" key="8">
    <source>
        <dbReference type="Proteomes" id="UP001175271"/>
    </source>
</evidence>
<protein>
    <recommendedName>
        <fullName evidence="6">Aminotransferase class I/classII large domain-containing protein</fullName>
    </recommendedName>
</protein>
<dbReference type="HAMAP" id="MF_00985">
    <property type="entry name" value="2am3keto_CoA_ligase"/>
    <property type="match status" value="1"/>
</dbReference>
<dbReference type="InterPro" id="IPR004839">
    <property type="entry name" value="Aminotransferase_I/II_large"/>
</dbReference>
<evidence type="ECO:0000259" key="6">
    <source>
        <dbReference type="Pfam" id="PF00155"/>
    </source>
</evidence>
<organism evidence="7 8">
    <name type="scientific">Steinernema hermaphroditum</name>
    <dbReference type="NCBI Taxonomy" id="289476"/>
    <lineage>
        <taxon>Eukaryota</taxon>
        <taxon>Metazoa</taxon>
        <taxon>Ecdysozoa</taxon>
        <taxon>Nematoda</taxon>
        <taxon>Chromadorea</taxon>
        <taxon>Rhabditida</taxon>
        <taxon>Tylenchina</taxon>
        <taxon>Panagrolaimomorpha</taxon>
        <taxon>Strongyloidoidea</taxon>
        <taxon>Steinernematidae</taxon>
        <taxon>Steinernema</taxon>
    </lineage>
</organism>
<reference evidence="7" key="1">
    <citation type="submission" date="2023-06" db="EMBL/GenBank/DDBJ databases">
        <title>Genomic analysis of the entomopathogenic nematode Steinernema hermaphroditum.</title>
        <authorList>
            <person name="Schwarz E.M."/>
            <person name="Heppert J.K."/>
            <person name="Baniya A."/>
            <person name="Schwartz H.T."/>
            <person name="Tan C.-H."/>
            <person name="Antoshechkin I."/>
            <person name="Sternberg P.W."/>
            <person name="Goodrich-Blair H."/>
            <person name="Dillman A.R."/>
        </authorList>
    </citation>
    <scope>NUCLEOTIDE SEQUENCE</scope>
    <source>
        <strain evidence="7">PS9179</strain>
        <tissue evidence="7">Whole animal</tissue>
    </source>
</reference>
<sequence>MRVGRTFAAVRRYATSAQSEFRASLEKELEAIQNAGTYKHERVINGRQGMLIKVHGSEKPVLNFCANNYLGLSSHREVIKAGQEALTSHGAGLSSVRFICGTQDKHKELEKKIAEFHGKEDAILYAACFDANAGIFEVVADSNDAIISDELNHASIIDGIRLSKAKRLRYKHLDVADLEKQLIAAKDARRRFITTDGVFSMDGDVAPLKEIRELANKHNAIVFIDECHATGFFGKTGRGTEEALGLTSAVDIINSTLGKALGGSMGGYTTGPKPLIDLLRQRSRPYLFSNSLAPSIVGSSIKVFDLLTSDNSFTQSLQSNIKLFRDEMTSAGFNVLGNPMHPICPVMIGDARLASTMADRMMGEGIYVIGFSYPVVPHGKARIRVQISAAHSTEQIEKCINAFKKIGKGLKIIS</sequence>
<keyword evidence="5" id="KW-0012">Acyltransferase</keyword>
<comment type="cofactor">
    <cofactor evidence="1">
        <name>pyridoxal 5'-phosphate</name>
        <dbReference type="ChEBI" id="CHEBI:597326"/>
    </cofactor>
</comment>
<feature type="domain" description="Aminotransferase class I/classII large" evidence="6">
    <location>
        <begin position="60"/>
        <end position="402"/>
    </location>
</feature>
<dbReference type="InterPro" id="IPR011282">
    <property type="entry name" value="2am3keto_CoA_ligase"/>
</dbReference>
<dbReference type="EMBL" id="JAUCMV010000002">
    <property type="protein sequence ID" value="KAK0416653.1"/>
    <property type="molecule type" value="Genomic_DNA"/>
</dbReference>
<dbReference type="AlphaFoldDB" id="A0AA39I4V6"/>
<dbReference type="PANTHER" id="PTHR13693:SF102">
    <property type="entry name" value="2-AMINO-3-KETOBUTYRATE COENZYME A LIGASE, MITOCHONDRIAL"/>
    <property type="match status" value="1"/>
</dbReference>
<evidence type="ECO:0000256" key="1">
    <source>
        <dbReference type="ARBA" id="ARBA00001933"/>
    </source>
</evidence>
<evidence type="ECO:0000313" key="7">
    <source>
        <dbReference type="EMBL" id="KAK0416653.1"/>
    </source>
</evidence>
<dbReference type="GO" id="GO:0030170">
    <property type="term" value="F:pyridoxal phosphate binding"/>
    <property type="evidence" value="ECO:0007669"/>
    <property type="project" value="InterPro"/>
</dbReference>
<evidence type="ECO:0000256" key="2">
    <source>
        <dbReference type="ARBA" id="ARBA00008392"/>
    </source>
</evidence>
<dbReference type="GO" id="GO:0005739">
    <property type="term" value="C:mitochondrion"/>
    <property type="evidence" value="ECO:0007669"/>
    <property type="project" value="TreeGrafter"/>
</dbReference>
<evidence type="ECO:0000256" key="5">
    <source>
        <dbReference type="ARBA" id="ARBA00023315"/>
    </source>
</evidence>
<proteinExistence type="inferred from homology"/>
<keyword evidence="4" id="KW-0663">Pyridoxal phosphate</keyword>
<dbReference type="InterPro" id="IPR015422">
    <property type="entry name" value="PyrdxlP-dep_Trfase_small"/>
</dbReference>
<evidence type="ECO:0000256" key="3">
    <source>
        <dbReference type="ARBA" id="ARBA00022679"/>
    </source>
</evidence>